<evidence type="ECO:0000256" key="1">
    <source>
        <dbReference type="SAM" id="Phobius"/>
    </source>
</evidence>
<proteinExistence type="predicted"/>
<reference evidence="3" key="1">
    <citation type="submission" date="2020-07" db="EMBL/GenBank/DDBJ databases">
        <title>Vallitalea pronyensis genome.</title>
        <authorList>
            <person name="Postec A."/>
        </authorList>
    </citation>
    <scope>NUCLEOTIDE SEQUENCE</scope>
    <source>
        <strain evidence="3">FatNI3</strain>
    </source>
</reference>
<dbReference type="Pfam" id="PF03009">
    <property type="entry name" value="GDPD"/>
    <property type="match status" value="1"/>
</dbReference>
<evidence type="ECO:0000313" key="4">
    <source>
        <dbReference type="Proteomes" id="UP000683246"/>
    </source>
</evidence>
<feature type="transmembrane region" description="Helical" evidence="1">
    <location>
        <begin position="127"/>
        <end position="147"/>
    </location>
</feature>
<dbReference type="KEGG" id="vpy:HZI73_09450"/>
<protein>
    <submittedName>
        <fullName evidence="3">Glycerophosphodiester phosphodiesterase</fullName>
    </submittedName>
</protein>
<keyword evidence="1" id="KW-0472">Membrane</keyword>
<dbReference type="PANTHER" id="PTHR46211">
    <property type="entry name" value="GLYCEROPHOSPHORYL DIESTER PHOSPHODIESTERASE"/>
    <property type="match status" value="1"/>
</dbReference>
<evidence type="ECO:0000259" key="2">
    <source>
        <dbReference type="PROSITE" id="PS51704"/>
    </source>
</evidence>
<name>A0A8J8SGM4_9FIRM</name>
<dbReference type="RefSeq" id="WP_212698001.1">
    <property type="nucleotide sequence ID" value="NZ_CP058649.1"/>
</dbReference>
<dbReference type="GO" id="GO:0008081">
    <property type="term" value="F:phosphoric diester hydrolase activity"/>
    <property type="evidence" value="ECO:0007669"/>
    <property type="project" value="InterPro"/>
</dbReference>
<dbReference type="AlphaFoldDB" id="A0A8J8SGM4"/>
<feature type="domain" description="GP-PDE" evidence="2">
    <location>
        <begin position="361"/>
        <end position="591"/>
    </location>
</feature>
<keyword evidence="1" id="KW-0812">Transmembrane</keyword>
<dbReference type="InterPro" id="IPR018476">
    <property type="entry name" value="GlyceroP-diester-Pdiesterase_M"/>
</dbReference>
<feature type="transmembrane region" description="Helical" evidence="1">
    <location>
        <begin position="176"/>
        <end position="204"/>
    </location>
</feature>
<feature type="transmembrane region" description="Helical" evidence="1">
    <location>
        <begin position="267"/>
        <end position="288"/>
    </location>
</feature>
<dbReference type="InterPro" id="IPR017946">
    <property type="entry name" value="PLC-like_Pdiesterase_TIM-brl"/>
</dbReference>
<dbReference type="PANTHER" id="PTHR46211:SF8">
    <property type="entry name" value="PHOSPHODIESTERASE"/>
    <property type="match status" value="1"/>
</dbReference>
<feature type="transmembrane region" description="Helical" evidence="1">
    <location>
        <begin position="331"/>
        <end position="352"/>
    </location>
</feature>
<dbReference type="PROSITE" id="PS51704">
    <property type="entry name" value="GP_PDE"/>
    <property type="match status" value="1"/>
</dbReference>
<dbReference type="CDD" id="cd08579">
    <property type="entry name" value="GDPD_memb_like"/>
    <property type="match status" value="1"/>
</dbReference>
<dbReference type="InterPro" id="IPR030395">
    <property type="entry name" value="GP_PDE_dom"/>
</dbReference>
<accession>A0A8J8SGM4</accession>
<organism evidence="3 4">
    <name type="scientific">Vallitalea pronyensis</name>
    <dbReference type="NCBI Taxonomy" id="1348613"/>
    <lineage>
        <taxon>Bacteria</taxon>
        <taxon>Bacillati</taxon>
        <taxon>Bacillota</taxon>
        <taxon>Clostridia</taxon>
        <taxon>Lachnospirales</taxon>
        <taxon>Vallitaleaceae</taxon>
        <taxon>Vallitalea</taxon>
    </lineage>
</organism>
<feature type="transmembrane region" description="Helical" evidence="1">
    <location>
        <begin position="225"/>
        <end position="255"/>
    </location>
</feature>
<keyword evidence="4" id="KW-1185">Reference proteome</keyword>
<dbReference type="SUPFAM" id="SSF51695">
    <property type="entry name" value="PLC-like phosphodiesterases"/>
    <property type="match status" value="1"/>
</dbReference>
<dbReference type="Gene3D" id="3.20.20.190">
    <property type="entry name" value="Phosphatidylinositol (PI) phosphodiesterase"/>
    <property type="match status" value="1"/>
</dbReference>
<evidence type="ECO:0000313" key="3">
    <source>
        <dbReference type="EMBL" id="QUI22512.1"/>
    </source>
</evidence>
<feature type="transmembrane region" description="Helical" evidence="1">
    <location>
        <begin position="77"/>
        <end position="106"/>
    </location>
</feature>
<dbReference type="Pfam" id="PF10110">
    <property type="entry name" value="GPDPase_memb"/>
    <property type="match status" value="1"/>
</dbReference>
<keyword evidence="1" id="KW-1133">Transmembrane helix</keyword>
<dbReference type="GO" id="GO:0006629">
    <property type="term" value="P:lipid metabolic process"/>
    <property type="evidence" value="ECO:0007669"/>
    <property type="project" value="InterPro"/>
</dbReference>
<sequence>MMKKYLQTITREYKAMLSDFRWSYMRFIKYQLITKFLIGIIMVPAFKIILSYILRSQGRTSVYNGLLLKYLVTPQGVVSIIVTLLLAISVVLIELGGLIIISHQVYNKEKESRYDTIVLAALKHFKNLLGVGGLLILFYVLILTPWLDIGYQTSLITTIEIPGFILDYIGQNDLLWVFHGVLFVILIVLSILWGFSLHLIMFHNMPALKAIKLSKQMVVTHWKKLMGLTIGVNALLLLLAVVFFIVICMIGVGVLLVFDIRADIPDVIFAGFVGLIVVYIFAVSFIVLPIEVHLFTRLYYGISERTAKPLNLKSKKMHTSKLDTWLSKPKVITSMIIAGMLIATVITTVILYDMDEVTIDVHVTAHRGSSVNAPENTLAAIKVAMAHEADFVEIDVQRTKDHQLILLHDRSFKRTTGVAGLPAEMTLEEIKKLDAGSWFDEAYAGEKVPTLQEVIELTKGHIGLNIELKGKGDDENFIRQVIHTIKENNLMESCVVTSLDYNMIQRVEALEPQIKTGYIMYVALGDLQDIHVDFYSVEMTNVNEKFIANAHLLGREVHVWTVNNKSDMEAMVLLGVDNIITDYDAVLREIIEQLNEDQWTSFIDGVISSTL</sequence>
<gene>
    <name evidence="3" type="ORF">HZI73_09450</name>
</gene>
<feature type="transmembrane region" description="Helical" evidence="1">
    <location>
        <begin position="32"/>
        <end position="54"/>
    </location>
</feature>
<dbReference type="Proteomes" id="UP000683246">
    <property type="component" value="Chromosome"/>
</dbReference>
<dbReference type="EMBL" id="CP058649">
    <property type="protein sequence ID" value="QUI22512.1"/>
    <property type="molecule type" value="Genomic_DNA"/>
</dbReference>